<dbReference type="HOGENOM" id="CLU_027269_1_1_5"/>
<dbReference type="RefSeq" id="WP_013984613.1">
    <property type="nucleotide sequence ID" value="NC_015741.1"/>
</dbReference>
<dbReference type="Pfam" id="PF06742">
    <property type="entry name" value="DUF1214"/>
    <property type="match status" value="1"/>
</dbReference>
<geneLocation type="plasmid" evidence="4 5">
    <name>pRLO149_94</name>
</geneLocation>
<dbReference type="AlphaFoldDB" id="F7ZM67"/>
<dbReference type="PANTHER" id="PTHR36509">
    <property type="entry name" value="BLL3101 PROTEIN"/>
    <property type="match status" value="1"/>
</dbReference>
<evidence type="ECO:0000259" key="3">
    <source>
        <dbReference type="Pfam" id="PF06863"/>
    </source>
</evidence>
<dbReference type="InterPro" id="IPR037049">
    <property type="entry name" value="DUF1214_C_sf"/>
</dbReference>
<sequence length="484" mass="52705">MTRTRFVIAAVMLALLGLPPIVSADDRTLPLPDLSGLQGEEAQAFYLALDAVIWGYPVVFFEDLMRGRAAPDAEEKTGNPGSQVNELARVRQLRGPEYTQIATPNNDTLYIQSFMDLSNEPMVLSVPDVEDDRYYAIQLWDPNGDTFDYVGTLTTGTDAGAYALVGPNWTGTLPDGLPRIDSPYDNAVYWGRIGVKGPGDVARANEIQDGMWITPLSAYPSDTEVPVNTAFSQSRVAYAPPTDLPDRLLFYDKLAHALQFTPPKPQQDAVFADSLAQIGFTDGNTRFDPTMLLDAERSGLAKAYLFANHLMDVNAATTGEEINGWRWSRTSGIMGTDYLFRATWAKWFTGGNRPDEAIYMDGRTDTDGAAFDGANSYTLRFEGDALPGVSAFWSLSMYDAGNGAFVANPTNRYSIGTYTPGLVYGDDGSLTITIQNTAPEGDSATSNWLPAPEGGFYMNLRLYGPDDGLATGTWAPPAVERSNP</sequence>
<dbReference type="SUPFAM" id="SSF160935">
    <property type="entry name" value="VPA0735-like"/>
    <property type="match status" value="1"/>
</dbReference>
<accession>F7ZM67</accession>
<protein>
    <recommendedName>
        <fullName evidence="6">DUF1254 domain-containing protein</fullName>
    </recommendedName>
</protein>
<name>F7ZM67_ROSLO</name>
<reference evidence="4 5" key="1">
    <citation type="journal article" date="2011" name="BMC Genomics">
        <title>Comparative genome analysis and genome-guided physiological analysis of Roseobacter litoralis.</title>
        <authorList>
            <person name="Kalhoefer D."/>
            <person name="Thole S."/>
            <person name="Voget S."/>
            <person name="Lehmann R."/>
            <person name="Liesegang H."/>
            <person name="Wollher A."/>
            <person name="Daniel R."/>
            <person name="Simon M."/>
            <person name="Brinkhoff T."/>
        </authorList>
    </citation>
    <scope>NUCLEOTIDE SEQUENCE [LARGE SCALE GENOMIC DNA]</scope>
    <source>
        <strain evidence="5">ATCC 49566 / DSM 6996 / JCM 21268 / NBRC 15278 / OCh 149</strain>
    </source>
</reference>
<dbReference type="Gene3D" id="2.60.120.600">
    <property type="entry name" value="Domain of unknown function DUF1214, C-terminal domain"/>
    <property type="match status" value="1"/>
</dbReference>
<evidence type="ECO:0000313" key="4">
    <source>
        <dbReference type="EMBL" id="AEI96404.1"/>
    </source>
</evidence>
<dbReference type="InterPro" id="IPR010621">
    <property type="entry name" value="DUF1214"/>
</dbReference>
<keyword evidence="4" id="KW-0614">Plasmid</keyword>
<proteinExistence type="predicted"/>
<dbReference type="InterPro" id="IPR010679">
    <property type="entry name" value="DUF1254"/>
</dbReference>
<feature type="domain" description="DUF1214" evidence="2">
    <location>
        <begin position="356"/>
        <end position="466"/>
    </location>
</feature>
<feature type="domain" description="DUF1254" evidence="3">
    <location>
        <begin position="84"/>
        <end position="215"/>
    </location>
</feature>
<feature type="signal peptide" evidence="1">
    <location>
        <begin position="1"/>
        <end position="24"/>
    </location>
</feature>
<evidence type="ECO:0000256" key="1">
    <source>
        <dbReference type="SAM" id="SignalP"/>
    </source>
</evidence>
<evidence type="ECO:0000313" key="5">
    <source>
        <dbReference type="Proteomes" id="UP000001353"/>
    </source>
</evidence>
<dbReference type="KEGG" id="rli:RLO149_p940590"/>
<dbReference type="Proteomes" id="UP000001353">
    <property type="component" value="Plasmid pRLO149_94"/>
</dbReference>
<evidence type="ECO:0008006" key="6">
    <source>
        <dbReference type="Google" id="ProtNLM"/>
    </source>
</evidence>
<dbReference type="EMBL" id="CP002624">
    <property type="protein sequence ID" value="AEI96404.1"/>
    <property type="molecule type" value="Genomic_DNA"/>
</dbReference>
<feature type="chain" id="PRO_5003373304" description="DUF1254 domain-containing protein" evidence="1">
    <location>
        <begin position="25"/>
        <end position="484"/>
    </location>
</feature>
<dbReference type="PANTHER" id="PTHR36509:SF2">
    <property type="entry name" value="BLL3101 PROTEIN"/>
    <property type="match status" value="1"/>
</dbReference>
<organism evidence="4 5">
    <name type="scientific">Roseobacter litoralis (strain ATCC 49566 / DSM 6996 / JCM 21268 / NBRC 15278 / OCh 149)</name>
    <dbReference type="NCBI Taxonomy" id="391595"/>
    <lineage>
        <taxon>Bacteria</taxon>
        <taxon>Pseudomonadati</taxon>
        <taxon>Pseudomonadota</taxon>
        <taxon>Alphaproteobacteria</taxon>
        <taxon>Rhodobacterales</taxon>
        <taxon>Roseobacteraceae</taxon>
        <taxon>Roseobacter</taxon>
    </lineage>
</organism>
<dbReference type="Gene3D" id="2.60.40.1610">
    <property type="entry name" value="Domain of unknown function DUF1254"/>
    <property type="match status" value="1"/>
</dbReference>
<keyword evidence="1" id="KW-0732">Signal</keyword>
<dbReference type="Pfam" id="PF06863">
    <property type="entry name" value="DUF1254"/>
    <property type="match status" value="1"/>
</dbReference>
<keyword evidence="5" id="KW-1185">Reference proteome</keyword>
<gene>
    <name evidence="4" type="ordered locus">RLO149_p940590</name>
</gene>
<evidence type="ECO:0000259" key="2">
    <source>
        <dbReference type="Pfam" id="PF06742"/>
    </source>
</evidence>
<dbReference type="InterPro" id="IPR037050">
    <property type="entry name" value="DUF1254_sf"/>
</dbReference>